<gene>
    <name evidence="2" type="ORF">MuYL_2177</name>
</gene>
<keyword evidence="2" id="KW-0418">Kinase</keyword>
<dbReference type="SUPFAM" id="SSF111331">
    <property type="entry name" value="NAD kinase/diacylglycerol kinase-like"/>
    <property type="match status" value="1"/>
</dbReference>
<proteinExistence type="predicted"/>
<feature type="domain" description="DAGKc" evidence="1">
    <location>
        <begin position="1"/>
        <end position="130"/>
    </location>
</feature>
<keyword evidence="2" id="KW-0808">Transferase</keyword>
<dbReference type="AlphaFoldDB" id="A0A223NW26"/>
<dbReference type="GO" id="GO:0008929">
    <property type="term" value="F:methylglyoxal synthase activity"/>
    <property type="evidence" value="ECO:0007669"/>
    <property type="project" value="InterPro"/>
</dbReference>
<dbReference type="GO" id="GO:0008654">
    <property type="term" value="P:phospholipid biosynthetic process"/>
    <property type="evidence" value="ECO:0007669"/>
    <property type="project" value="InterPro"/>
</dbReference>
<dbReference type="InterPro" id="IPR017438">
    <property type="entry name" value="ATP-NAD_kinase_N"/>
</dbReference>
<dbReference type="InterPro" id="IPR016064">
    <property type="entry name" value="NAD/diacylglycerol_kinase_sf"/>
</dbReference>
<dbReference type="GO" id="GO:0019242">
    <property type="term" value="P:methylglyoxal biosynthetic process"/>
    <property type="evidence" value="ECO:0007669"/>
    <property type="project" value="InterPro"/>
</dbReference>
<dbReference type="SMART" id="SM00046">
    <property type="entry name" value="DAGKc"/>
    <property type="match status" value="1"/>
</dbReference>
<evidence type="ECO:0000313" key="3">
    <source>
        <dbReference type="Proteomes" id="UP000215002"/>
    </source>
</evidence>
<reference evidence="2 3" key="1">
    <citation type="submission" date="2017-08" db="EMBL/GenBank/DDBJ databases">
        <title>Complete genome sequence of Mucilaginibacter sp. strain BJC16-A31.</title>
        <authorList>
            <consortium name="Henan University of Science and Technology"/>
            <person name="You X."/>
        </authorList>
    </citation>
    <scope>NUCLEOTIDE SEQUENCE [LARGE SCALE GENOMIC DNA]</scope>
    <source>
        <strain evidence="2 3">BJC16-A31</strain>
    </source>
</reference>
<dbReference type="RefSeq" id="WP_094570459.1">
    <property type="nucleotide sequence ID" value="NZ_CP022743.1"/>
</dbReference>
<dbReference type="KEGG" id="muc:MuYL_2177"/>
<evidence type="ECO:0000259" key="1">
    <source>
        <dbReference type="PROSITE" id="PS50146"/>
    </source>
</evidence>
<name>A0A223NW26_9SPHI</name>
<protein>
    <submittedName>
        <fullName evidence="2">Lipid kinase, YegS/Rv2252/BmrU family</fullName>
    </submittedName>
</protein>
<dbReference type="EMBL" id="CP022743">
    <property type="protein sequence ID" value="ASU34067.1"/>
    <property type="molecule type" value="Genomic_DNA"/>
</dbReference>
<dbReference type="Pfam" id="PF19279">
    <property type="entry name" value="YegS_C"/>
    <property type="match status" value="1"/>
</dbReference>
<organism evidence="2 3">
    <name type="scientific">Mucilaginibacter xinganensis</name>
    <dbReference type="NCBI Taxonomy" id="1234841"/>
    <lineage>
        <taxon>Bacteria</taxon>
        <taxon>Pseudomonadati</taxon>
        <taxon>Bacteroidota</taxon>
        <taxon>Sphingobacteriia</taxon>
        <taxon>Sphingobacteriales</taxon>
        <taxon>Sphingobacteriaceae</taxon>
        <taxon>Mucilaginibacter</taxon>
    </lineage>
</organism>
<dbReference type="Pfam" id="PF00781">
    <property type="entry name" value="DAGK_cat"/>
    <property type="match status" value="1"/>
</dbReference>
<dbReference type="GO" id="GO:0005524">
    <property type="term" value="F:ATP binding"/>
    <property type="evidence" value="ECO:0007669"/>
    <property type="project" value="InterPro"/>
</dbReference>
<dbReference type="Gene3D" id="2.60.200.40">
    <property type="match status" value="1"/>
</dbReference>
<dbReference type="InterPro" id="IPR045540">
    <property type="entry name" value="YegS/DAGK_C"/>
</dbReference>
<keyword evidence="3" id="KW-1185">Reference proteome</keyword>
<dbReference type="PANTHER" id="PTHR30492:SF0">
    <property type="entry name" value="METHYLGLYOXAL SYNTHASE"/>
    <property type="match status" value="1"/>
</dbReference>
<dbReference type="GO" id="GO:0005829">
    <property type="term" value="C:cytosol"/>
    <property type="evidence" value="ECO:0007669"/>
    <property type="project" value="TreeGrafter"/>
</dbReference>
<dbReference type="InterPro" id="IPR005218">
    <property type="entry name" value="Diacylglycerol/lipid_kinase"/>
</dbReference>
<dbReference type="Gene3D" id="3.40.50.10330">
    <property type="entry name" value="Probable inorganic polyphosphate/atp-NAD kinase, domain 1"/>
    <property type="match status" value="1"/>
</dbReference>
<accession>A0A223NW26</accession>
<dbReference type="GO" id="GO:0016301">
    <property type="term" value="F:kinase activity"/>
    <property type="evidence" value="ECO:0007669"/>
    <property type="project" value="UniProtKB-KW"/>
</dbReference>
<dbReference type="InterPro" id="IPR001206">
    <property type="entry name" value="Diacylglycerol_kinase_cat_dom"/>
</dbReference>
<dbReference type="PROSITE" id="PS50146">
    <property type="entry name" value="DAGK"/>
    <property type="match status" value="1"/>
</dbReference>
<dbReference type="OrthoDB" id="9786026at2"/>
<dbReference type="PANTHER" id="PTHR30492">
    <property type="entry name" value="METHYLGLYOXAL SYNTHASE"/>
    <property type="match status" value="1"/>
</dbReference>
<evidence type="ECO:0000313" key="2">
    <source>
        <dbReference type="EMBL" id="ASU34067.1"/>
    </source>
</evidence>
<dbReference type="InterPro" id="IPR004363">
    <property type="entry name" value="Methylgl_synth"/>
</dbReference>
<sequence length="294" mass="31389">MEIAKVFFIINPFAGQQIPVLESISDIFDGSKIEYQVYELKEGESAETIARAQIGSYDLIAIYGGDGSVTATGSALIGTSTPLAIIPGGTANVLAKEMGIPTEAKEALTLIHNGRYKLKTIDTGRVNGQPFLLRVSLGIMATMITEAVPELKDQLGQMAYGVSAIKTIYEAEPVNYTIDIDGKIIHTQGVSLTITNSGSMGIGDLQLQPGISISDGLLDIILLKDAGILSLVKAAGSSLLQYKTDAISHWAGRKVKVTMQQQQVYLLDDCGYEAKELNIEVIPSSLSVVIPVKD</sequence>
<dbReference type="Proteomes" id="UP000215002">
    <property type="component" value="Chromosome"/>
</dbReference>
<dbReference type="NCBIfam" id="TIGR00147">
    <property type="entry name" value="YegS/Rv2252/BmrU family lipid kinase"/>
    <property type="match status" value="1"/>
</dbReference>